<evidence type="ECO:0000259" key="2">
    <source>
        <dbReference type="PROSITE" id="PS50125"/>
    </source>
</evidence>
<keyword evidence="4" id="KW-1185">Reference proteome</keyword>
<evidence type="ECO:0000313" key="4">
    <source>
        <dbReference type="Proteomes" id="UP000280344"/>
    </source>
</evidence>
<dbReference type="InterPro" id="IPR029787">
    <property type="entry name" value="Nucleotide_cyclase"/>
</dbReference>
<comment type="similarity">
    <text evidence="1">Belongs to the adenylyl cyclase class-3 family.</text>
</comment>
<dbReference type="Gene3D" id="3.30.70.1230">
    <property type="entry name" value="Nucleotide cyclase"/>
    <property type="match status" value="1"/>
</dbReference>
<protein>
    <submittedName>
        <fullName evidence="3">Adenylate/guanylate cyclase domain-containing protein</fullName>
    </submittedName>
</protein>
<name>A0A3S9PUE4_9ACTO</name>
<dbReference type="CDD" id="cd07302">
    <property type="entry name" value="CHD"/>
    <property type="match status" value="1"/>
</dbReference>
<dbReference type="SMART" id="SM00044">
    <property type="entry name" value="CYCc"/>
    <property type="match status" value="1"/>
</dbReference>
<dbReference type="GO" id="GO:0004016">
    <property type="term" value="F:adenylate cyclase activity"/>
    <property type="evidence" value="ECO:0007669"/>
    <property type="project" value="UniProtKB-ARBA"/>
</dbReference>
<dbReference type="OrthoDB" id="310836at2"/>
<dbReference type="PANTHER" id="PTHR43081:SF1">
    <property type="entry name" value="ADENYLATE CYCLASE, TERMINAL-DIFFERENTIATION SPECIFIC"/>
    <property type="match status" value="1"/>
</dbReference>
<dbReference type="EMBL" id="CP034593">
    <property type="protein sequence ID" value="AZQ75974.1"/>
    <property type="molecule type" value="Genomic_DNA"/>
</dbReference>
<dbReference type="RefSeq" id="WP_126702784.1">
    <property type="nucleotide sequence ID" value="NZ_CP034593.1"/>
</dbReference>
<dbReference type="GO" id="GO:0009190">
    <property type="term" value="P:cyclic nucleotide biosynthetic process"/>
    <property type="evidence" value="ECO:0007669"/>
    <property type="project" value="InterPro"/>
</dbReference>
<organism evidence="3 4">
    <name type="scientific">Flaviflexus ciconiae</name>
    <dbReference type="NCBI Taxonomy" id="2496867"/>
    <lineage>
        <taxon>Bacteria</taxon>
        <taxon>Bacillati</taxon>
        <taxon>Actinomycetota</taxon>
        <taxon>Actinomycetes</taxon>
        <taxon>Actinomycetales</taxon>
        <taxon>Actinomycetaceae</taxon>
        <taxon>Flaviflexus</taxon>
    </lineage>
</organism>
<gene>
    <name evidence="3" type="ORF">EJ997_00180</name>
</gene>
<dbReference type="PROSITE" id="PS50125">
    <property type="entry name" value="GUANYLATE_CYCLASE_2"/>
    <property type="match status" value="1"/>
</dbReference>
<sequence length="335" mass="37699">MAHKTVEARANSLLTGEAQFTLVEAAERTGVDARTVRRFWIAMGFPAIDDEENDKIFTGYDLEMMRRHFDKLSAGQFDADTLNSLLRAQSHMADRLVLWQYEALVEFAESTFELDDISARYWVIEHIDEYLPLLEEQMKYVWRRHTAAFLRRSEVELRRRSPEVDTPDLPPLQRAVGFIDLVAFTSRSREFGSDQLVSFMRDFEFTCRDIITSHGARLVKTVGDAVIFISEDLATGAKVATELVSALGRIEGMLPVRASLLWGRVVSSFGDIFGPVVNLASRLVDVAPTGSVLIDRPTASAILNSLSSSYLVLPFGQQDLRGTGSVEIFELKKLR</sequence>
<dbReference type="KEGG" id="flh:EJ997_00180"/>
<accession>A0A3S9PUE4</accession>
<dbReference type="AlphaFoldDB" id="A0A3S9PUE4"/>
<dbReference type="Pfam" id="PF00211">
    <property type="entry name" value="Guanylate_cyc"/>
    <property type="match status" value="1"/>
</dbReference>
<reference evidence="3 4" key="1">
    <citation type="submission" date="2018-12" db="EMBL/GenBank/DDBJ databases">
        <title>Complete genome sequence of Flaviflexus sp. H23T48.</title>
        <authorList>
            <person name="Bae J.-W."/>
            <person name="Lee J.-Y."/>
        </authorList>
    </citation>
    <scope>NUCLEOTIDE SEQUENCE [LARGE SCALE GENOMIC DNA]</scope>
    <source>
        <strain evidence="3 4">H23T48</strain>
    </source>
</reference>
<evidence type="ECO:0000313" key="3">
    <source>
        <dbReference type="EMBL" id="AZQ75974.1"/>
    </source>
</evidence>
<evidence type="ECO:0000256" key="1">
    <source>
        <dbReference type="ARBA" id="ARBA00005381"/>
    </source>
</evidence>
<feature type="domain" description="Guanylate cyclase" evidence="2">
    <location>
        <begin position="175"/>
        <end position="284"/>
    </location>
</feature>
<dbReference type="Proteomes" id="UP000280344">
    <property type="component" value="Chromosome"/>
</dbReference>
<dbReference type="InterPro" id="IPR001054">
    <property type="entry name" value="A/G_cyclase"/>
</dbReference>
<proteinExistence type="inferred from homology"/>
<dbReference type="SUPFAM" id="SSF55073">
    <property type="entry name" value="Nucleotide cyclase"/>
    <property type="match status" value="1"/>
</dbReference>
<dbReference type="GO" id="GO:0035556">
    <property type="term" value="P:intracellular signal transduction"/>
    <property type="evidence" value="ECO:0007669"/>
    <property type="project" value="InterPro"/>
</dbReference>
<dbReference type="PANTHER" id="PTHR43081">
    <property type="entry name" value="ADENYLATE CYCLASE, TERMINAL-DIFFERENTIATION SPECIFIC-RELATED"/>
    <property type="match status" value="1"/>
</dbReference>
<dbReference type="InterPro" id="IPR050697">
    <property type="entry name" value="Adenylyl/Guanylyl_Cyclase_3/4"/>
</dbReference>